<dbReference type="GO" id="GO:0009100">
    <property type="term" value="P:glycoprotein metabolic process"/>
    <property type="evidence" value="ECO:0007669"/>
    <property type="project" value="UniProtKB-ARBA"/>
</dbReference>
<sequence>MREKSNMRKLNLDEIKKTELDILLELQKVCDAHGLRLYLAGGSLLGAIRHKGFIPWDDDIDVCMPRPDYMKLIHLEDEFSKHLKLVCYENGTDSYPFMKLIDTRTKVKEKYMQEDASSSLWVDILPVDGLPDKEEEIEKIYKKTNFYRKLLKLNWANPNEGKTRLKRMLKRFVIPFAKIYGIDKCNKKILEQAYKVPFDKANKAGVVTWGLYGKGEAMDKEKFLKSDDVLFEGYTFKAMSCWDEYLTGIYGNYMELPPIEKRQTHEMNVTLEDE</sequence>
<feature type="domain" description="LicD/FKTN/FKRP nucleotidyltransferase" evidence="1">
    <location>
        <begin position="30"/>
        <end position="251"/>
    </location>
</feature>
<dbReference type="STRING" id="1630.SAMN05216514_10712"/>
<evidence type="ECO:0000313" key="3">
    <source>
        <dbReference type="Proteomes" id="UP000182429"/>
    </source>
</evidence>
<gene>
    <name evidence="2" type="ORF">SAMN04487759_12722</name>
</gene>
<evidence type="ECO:0000259" key="1">
    <source>
        <dbReference type="Pfam" id="PF04991"/>
    </source>
</evidence>
<dbReference type="InterPro" id="IPR052942">
    <property type="entry name" value="LPS_cholinephosphotransferase"/>
</dbReference>
<proteinExistence type="predicted"/>
<evidence type="ECO:0000313" key="2">
    <source>
        <dbReference type="EMBL" id="SDW62356.1"/>
    </source>
</evidence>
<dbReference type="GO" id="GO:0016740">
    <property type="term" value="F:transferase activity"/>
    <property type="evidence" value="ECO:0007669"/>
    <property type="project" value="UniProtKB-KW"/>
</dbReference>
<dbReference type="EMBL" id="FNNF01000027">
    <property type="protein sequence ID" value="SDW62356.1"/>
    <property type="molecule type" value="Genomic_DNA"/>
</dbReference>
<dbReference type="AlphaFoldDB" id="A0A1H2V1Z2"/>
<reference evidence="2 3" key="1">
    <citation type="submission" date="2016-10" db="EMBL/GenBank/DDBJ databases">
        <authorList>
            <person name="de Groot N.N."/>
        </authorList>
    </citation>
    <scope>NUCLEOTIDE SEQUENCE [LARGE SCALE GENOMIC DNA]</scope>
    <source>
        <strain evidence="2 3">S3b</strain>
    </source>
</reference>
<protein>
    <submittedName>
        <fullName evidence="2">Lipopolysaccharide cholinephosphotransferase</fullName>
    </submittedName>
</protein>
<keyword evidence="2" id="KW-0808">Transferase</keyword>
<dbReference type="RefSeq" id="WP_202968651.1">
    <property type="nucleotide sequence ID" value="NZ_FNGT01000024.1"/>
</dbReference>
<dbReference type="PANTHER" id="PTHR43404:SF2">
    <property type="entry name" value="LIPOPOLYSACCHARIDE CHOLINEPHOSPHOTRANSFERASE LICD"/>
    <property type="match status" value="1"/>
</dbReference>
<dbReference type="Proteomes" id="UP000182429">
    <property type="component" value="Unassembled WGS sequence"/>
</dbReference>
<accession>A0A1H2V1Z2</accession>
<name>A0A1H2V1Z2_9FIRM</name>
<dbReference type="InterPro" id="IPR007074">
    <property type="entry name" value="LicD/FKTN/FKRP_NTP_transf"/>
</dbReference>
<dbReference type="eggNOG" id="COG3475">
    <property type="taxonomic scope" value="Bacteria"/>
</dbReference>
<dbReference type="Pfam" id="PF04991">
    <property type="entry name" value="LicD"/>
    <property type="match status" value="1"/>
</dbReference>
<organism evidence="2 3">
    <name type="scientific">Kandleria vitulina</name>
    <dbReference type="NCBI Taxonomy" id="1630"/>
    <lineage>
        <taxon>Bacteria</taxon>
        <taxon>Bacillati</taxon>
        <taxon>Bacillota</taxon>
        <taxon>Erysipelotrichia</taxon>
        <taxon>Erysipelotrichales</taxon>
        <taxon>Coprobacillaceae</taxon>
        <taxon>Kandleria</taxon>
    </lineage>
</organism>
<dbReference type="PANTHER" id="PTHR43404">
    <property type="entry name" value="LIPOPOLYSACCHARIDE CHOLINEPHOSPHOTRANSFERASE LICD"/>
    <property type="match status" value="1"/>
</dbReference>